<comment type="caution">
    <text evidence="2">The sequence shown here is derived from an EMBL/GenBank/DDBJ whole genome shotgun (WGS) entry which is preliminary data.</text>
</comment>
<protein>
    <submittedName>
        <fullName evidence="2">Alkene reductase</fullName>
    </submittedName>
</protein>
<feature type="domain" description="NADH:flavin oxidoreductase/NADH oxidase N-terminal" evidence="1">
    <location>
        <begin position="3"/>
        <end position="333"/>
    </location>
</feature>
<proteinExistence type="predicted"/>
<dbReference type="CDD" id="cd02933">
    <property type="entry name" value="OYE_like_FMN"/>
    <property type="match status" value="1"/>
</dbReference>
<evidence type="ECO:0000313" key="2">
    <source>
        <dbReference type="EMBL" id="GAA5087066.1"/>
    </source>
</evidence>
<accession>A0ABP9LY22</accession>
<evidence type="ECO:0000313" key="3">
    <source>
        <dbReference type="Proteomes" id="UP001500353"/>
    </source>
</evidence>
<dbReference type="Gene3D" id="3.20.20.70">
    <property type="entry name" value="Aldolase class I"/>
    <property type="match status" value="1"/>
</dbReference>
<sequence length="358" mass="39615">MKKLLTPFEKGTLKFKNHLVMAPMTRSRAINNLPNELMATYYAQRSGAGLIITEGTSPSPEGLGYPRIPGIYSDAQIQGWKKVTDAVHHNQSKIFLQLMHTGRIAHIANLPDGLQPVSPSGIKAAGEIYTDSLGMQEHSVPQELSLEGINKIINDFVTASKNAVSAGFDGIELHGANGYLLEQFLNPNVNIREDQYGGNYINRSRLTIEIARAVAEAIGKDKVGIRFSPFSQLSDQKPYDEAEVHNTYAHLSIELNKIGIAYIHLLSSPDITEKTYQTIRDAFSNILIFSSGLTPETAEKRLQDSTADLVAFGRSFLSNPDFVKRIENNRSLNDVDYNTLYTPGETGYTDYPADSYIN</sequence>
<dbReference type="InterPro" id="IPR013785">
    <property type="entry name" value="Aldolase_TIM"/>
</dbReference>
<dbReference type="PANTHER" id="PTHR22893:SF91">
    <property type="entry name" value="NADPH DEHYDROGENASE 2-RELATED"/>
    <property type="match status" value="1"/>
</dbReference>
<reference evidence="3" key="1">
    <citation type="journal article" date="2019" name="Int. J. Syst. Evol. Microbiol.">
        <title>The Global Catalogue of Microorganisms (GCM) 10K type strain sequencing project: providing services to taxonomists for standard genome sequencing and annotation.</title>
        <authorList>
            <consortium name="The Broad Institute Genomics Platform"/>
            <consortium name="The Broad Institute Genome Sequencing Center for Infectious Disease"/>
            <person name="Wu L."/>
            <person name="Ma J."/>
        </authorList>
    </citation>
    <scope>NUCLEOTIDE SEQUENCE [LARGE SCALE GENOMIC DNA]</scope>
    <source>
        <strain evidence="3">JCM 18019</strain>
    </source>
</reference>
<name>A0ABP9LY22_9FLAO</name>
<gene>
    <name evidence="2" type="ORF">GCM10023210_09650</name>
</gene>
<dbReference type="RefSeq" id="WP_345200658.1">
    <property type="nucleotide sequence ID" value="NZ_BAABHX010000001.1"/>
</dbReference>
<dbReference type="SUPFAM" id="SSF51395">
    <property type="entry name" value="FMN-linked oxidoreductases"/>
    <property type="match status" value="1"/>
</dbReference>
<dbReference type="InterPro" id="IPR045247">
    <property type="entry name" value="Oye-like"/>
</dbReference>
<dbReference type="Proteomes" id="UP001500353">
    <property type="component" value="Unassembled WGS sequence"/>
</dbReference>
<dbReference type="Pfam" id="PF00724">
    <property type="entry name" value="Oxidored_FMN"/>
    <property type="match status" value="1"/>
</dbReference>
<keyword evidence="3" id="KW-1185">Reference proteome</keyword>
<dbReference type="InterPro" id="IPR001155">
    <property type="entry name" value="OxRdtase_FMN_N"/>
</dbReference>
<evidence type="ECO:0000259" key="1">
    <source>
        <dbReference type="Pfam" id="PF00724"/>
    </source>
</evidence>
<organism evidence="2 3">
    <name type="scientific">Chryseobacterium ginsengisoli</name>
    <dbReference type="NCBI Taxonomy" id="363853"/>
    <lineage>
        <taxon>Bacteria</taxon>
        <taxon>Pseudomonadati</taxon>
        <taxon>Bacteroidota</taxon>
        <taxon>Flavobacteriia</taxon>
        <taxon>Flavobacteriales</taxon>
        <taxon>Weeksellaceae</taxon>
        <taxon>Chryseobacterium group</taxon>
        <taxon>Chryseobacterium</taxon>
    </lineage>
</organism>
<dbReference type="PANTHER" id="PTHR22893">
    <property type="entry name" value="NADH OXIDOREDUCTASE-RELATED"/>
    <property type="match status" value="1"/>
</dbReference>
<dbReference type="EMBL" id="BAABHX010000001">
    <property type="protein sequence ID" value="GAA5087066.1"/>
    <property type="molecule type" value="Genomic_DNA"/>
</dbReference>